<dbReference type="RefSeq" id="WP_066693507.1">
    <property type="nucleotide sequence ID" value="NZ_LQQO01000056.1"/>
</dbReference>
<evidence type="ECO:0000313" key="1">
    <source>
        <dbReference type="EMBL" id="KZE09130.1"/>
    </source>
</evidence>
<dbReference type="EMBL" id="LQQO01000056">
    <property type="protein sequence ID" value="KZE09130.1"/>
    <property type="molecule type" value="Genomic_DNA"/>
</dbReference>
<dbReference type="InterPro" id="IPR021508">
    <property type="entry name" value="Gp17-like"/>
</dbReference>
<evidence type="ECO:0000313" key="2">
    <source>
        <dbReference type="Proteomes" id="UP000076609"/>
    </source>
</evidence>
<dbReference type="Pfam" id="PF11367">
    <property type="entry name" value="Tail_completion_gp17"/>
    <property type="match status" value="1"/>
</dbReference>
<gene>
    <name evidence="1" type="ORF">AVT10_06685</name>
</gene>
<reference evidence="2" key="1">
    <citation type="submission" date="2016-01" db="EMBL/GenBank/DDBJ databases">
        <title>Draft genome of Chromobacterium sp. F49.</title>
        <authorList>
            <person name="Hong K.W."/>
        </authorList>
    </citation>
    <scope>NUCLEOTIDE SEQUENCE [LARGE SCALE GENOMIC DNA]</scope>
    <source>
        <strain evidence="2">CN3</strain>
    </source>
</reference>
<proteinExistence type="predicted"/>
<organism evidence="1 2">
    <name type="scientific">Sphingomonas hankookensis</name>
    <dbReference type="NCBI Taxonomy" id="563996"/>
    <lineage>
        <taxon>Bacteria</taxon>
        <taxon>Pseudomonadati</taxon>
        <taxon>Pseudomonadota</taxon>
        <taxon>Alphaproteobacteria</taxon>
        <taxon>Sphingomonadales</taxon>
        <taxon>Sphingomonadaceae</taxon>
        <taxon>Sphingomonas</taxon>
    </lineage>
</organism>
<dbReference type="Proteomes" id="UP000076609">
    <property type="component" value="Unassembled WGS sequence"/>
</dbReference>
<name>A0ABR5Y8H8_9SPHN</name>
<comment type="caution">
    <text evidence="1">The sequence shown here is derived from an EMBL/GenBank/DDBJ whole genome shotgun (WGS) entry which is preliminary data.</text>
</comment>
<protein>
    <recommendedName>
        <fullName evidence="3">DUF3168 domain-containing protein</fullName>
    </recommendedName>
</protein>
<evidence type="ECO:0008006" key="3">
    <source>
        <dbReference type="Google" id="ProtNLM"/>
    </source>
</evidence>
<keyword evidence="2" id="KW-1185">Reference proteome</keyword>
<accession>A0ABR5Y8H8</accession>
<sequence>MTFEAALANRLLSAAVITDAVGSRVDWMRRVQGAALPAITLQTISDRRDQHMTGFHPAVTRVQIDLWTASFAASLPLREAILAVLVPAATVDGIRFQRGQGVSVRADHETAADGTDLYRQIIDILFTHNG</sequence>